<reference evidence="1 2" key="1">
    <citation type="submission" date="2019-07" db="EMBL/GenBank/DDBJ databases">
        <title>R&amp;d 2014.</title>
        <authorList>
            <person name="Klenk H.-P."/>
        </authorList>
    </citation>
    <scope>NUCLEOTIDE SEQUENCE [LARGE SCALE GENOMIC DNA]</scope>
    <source>
        <strain evidence="1 2">DSM 43868</strain>
    </source>
</reference>
<keyword evidence="2" id="KW-1185">Reference proteome</keyword>
<dbReference type="InterPro" id="IPR011990">
    <property type="entry name" value="TPR-like_helical_dom_sf"/>
</dbReference>
<proteinExistence type="predicted"/>
<dbReference type="EMBL" id="VLKE01000001">
    <property type="protein sequence ID" value="TWH69591.1"/>
    <property type="molecule type" value="Genomic_DNA"/>
</dbReference>
<dbReference type="SUPFAM" id="SSF48452">
    <property type="entry name" value="TPR-like"/>
    <property type="match status" value="1"/>
</dbReference>
<evidence type="ECO:0000313" key="2">
    <source>
        <dbReference type="Proteomes" id="UP000319825"/>
    </source>
</evidence>
<name>A0A562IEZ4_MICOL</name>
<dbReference type="Gene3D" id="1.25.40.10">
    <property type="entry name" value="Tetratricopeptide repeat domain"/>
    <property type="match status" value="1"/>
</dbReference>
<dbReference type="Proteomes" id="UP000319825">
    <property type="component" value="Unassembled WGS sequence"/>
</dbReference>
<sequence>MLRSVLVESDNRVGAAAILPTARQQIGHIAGFRAAARGDLHDAFLRTEERWAEFAGWLSDDLGDRVAGDWWLAQALTMAQEAGDAEFTTYVFARMAQRAAEATDRDRVLGLARAAGCSGNGRGQVRAFVALQSAHGHAIAGNTAGFQAAVDDAHHLVAGAVDDGGSLGSFCTTAYVWAQEGDGWHRLGRPRAAVGCFNRALDAWPDSYRRERGLYLARTAAAYAAAGEPGRAAAAALAALELGRLTRSARTTREVTAVGSQLTAVFPTESGVADLRAALAASPQPT</sequence>
<accession>A0A562IEZ4</accession>
<evidence type="ECO:0008006" key="3">
    <source>
        <dbReference type="Google" id="ProtNLM"/>
    </source>
</evidence>
<gene>
    <name evidence="1" type="ORF">JD77_04601</name>
</gene>
<comment type="caution">
    <text evidence="1">The sequence shown here is derived from an EMBL/GenBank/DDBJ whole genome shotgun (WGS) entry which is preliminary data.</text>
</comment>
<protein>
    <recommendedName>
        <fullName evidence="3">Tetratricopeptide repeat protein</fullName>
    </recommendedName>
</protein>
<dbReference type="AlphaFoldDB" id="A0A562IEZ4"/>
<evidence type="ECO:0000313" key="1">
    <source>
        <dbReference type="EMBL" id="TWH69591.1"/>
    </source>
</evidence>
<organism evidence="1 2">
    <name type="scientific">Micromonospora olivasterospora</name>
    <dbReference type="NCBI Taxonomy" id="1880"/>
    <lineage>
        <taxon>Bacteria</taxon>
        <taxon>Bacillati</taxon>
        <taxon>Actinomycetota</taxon>
        <taxon>Actinomycetes</taxon>
        <taxon>Micromonosporales</taxon>
        <taxon>Micromonosporaceae</taxon>
        <taxon>Micromonospora</taxon>
    </lineage>
</organism>